<evidence type="ECO:0000313" key="3">
    <source>
        <dbReference type="Proteomes" id="UP000030746"/>
    </source>
</evidence>
<dbReference type="HOGENOM" id="CLU_746592_0_0_1"/>
<dbReference type="Gene3D" id="3.40.50.1110">
    <property type="entry name" value="SGNH hydrolase"/>
    <property type="match status" value="1"/>
</dbReference>
<dbReference type="InterPro" id="IPR036514">
    <property type="entry name" value="SGNH_hydro_sf"/>
</dbReference>
<evidence type="ECO:0000256" key="1">
    <source>
        <dbReference type="SAM" id="MobiDB-lite"/>
    </source>
</evidence>
<dbReference type="Proteomes" id="UP000030746">
    <property type="component" value="Unassembled WGS sequence"/>
</dbReference>
<feature type="compositionally biased region" description="Low complexity" evidence="1">
    <location>
        <begin position="163"/>
        <end position="187"/>
    </location>
</feature>
<evidence type="ECO:0008006" key="4">
    <source>
        <dbReference type="Google" id="ProtNLM"/>
    </source>
</evidence>
<keyword evidence="3" id="KW-1185">Reference proteome</keyword>
<reference evidence="2 3" key="1">
    <citation type="journal article" date="2013" name="Nature">
        <title>Insights into bilaterian evolution from three spiralian genomes.</title>
        <authorList>
            <person name="Simakov O."/>
            <person name="Marletaz F."/>
            <person name="Cho S.J."/>
            <person name="Edsinger-Gonzales E."/>
            <person name="Havlak P."/>
            <person name="Hellsten U."/>
            <person name="Kuo D.H."/>
            <person name="Larsson T."/>
            <person name="Lv J."/>
            <person name="Arendt D."/>
            <person name="Savage R."/>
            <person name="Osoegawa K."/>
            <person name="de Jong P."/>
            <person name="Grimwood J."/>
            <person name="Chapman J.A."/>
            <person name="Shapiro H."/>
            <person name="Aerts A."/>
            <person name="Otillar R.P."/>
            <person name="Terry A.Y."/>
            <person name="Boore J.L."/>
            <person name="Grigoriev I.V."/>
            <person name="Lindberg D.R."/>
            <person name="Seaver E.C."/>
            <person name="Weisblat D.A."/>
            <person name="Putnam N.H."/>
            <person name="Rokhsar D.S."/>
        </authorList>
    </citation>
    <scope>NUCLEOTIDE SEQUENCE [LARGE SCALE GENOMIC DNA]</scope>
</reference>
<dbReference type="OrthoDB" id="8963550at2759"/>
<dbReference type="AlphaFoldDB" id="V3YXS6"/>
<organism evidence="2 3">
    <name type="scientific">Lottia gigantea</name>
    <name type="common">Giant owl limpet</name>
    <dbReference type="NCBI Taxonomy" id="225164"/>
    <lineage>
        <taxon>Eukaryota</taxon>
        <taxon>Metazoa</taxon>
        <taxon>Spiralia</taxon>
        <taxon>Lophotrochozoa</taxon>
        <taxon>Mollusca</taxon>
        <taxon>Gastropoda</taxon>
        <taxon>Patellogastropoda</taxon>
        <taxon>Lottioidea</taxon>
        <taxon>Lottiidae</taxon>
        <taxon>Lottia</taxon>
    </lineage>
</organism>
<sequence length="371" mass="41506">MPSPYQCGIKTIGWFFKSWPFEKGLSSEFIQPAPKNPIISLEIEKINQTWATSILSALKNHYNSLVKTKLDLIKSHSFTDIQIESFSSEALNWARKVYKSRLQRTVVEQFKSLLADIKNTASEALEDMDVGNVELVEVSLPPTTKNRFSFMPQSTGKSKRNRSYSPTSFPSSSSSSTSSVTYQTASSRPSTKPHIHTRQSDKSKFNLPKPTKPILIIGSSNLGRIPEGTSETQIESFPGARICHLKSIITKAETRQVPNKVIVHVGLNDKQEDGNFIHIQMLELLSIVRNKSPKASLYVTPIPVSSLKRACPGAFKNLSKFNELITAKPPTNTNTTTIPEYSGFIKVQNDNINFTEMTAKKVFSHWMAHLN</sequence>
<feature type="compositionally biased region" description="Polar residues" evidence="1">
    <location>
        <begin position="146"/>
        <end position="156"/>
    </location>
</feature>
<dbReference type="CTD" id="20236874"/>
<gene>
    <name evidence="2" type="ORF">LOTGIDRAFT_155900</name>
</gene>
<accession>V3YXS6</accession>
<dbReference type="KEGG" id="lgi:LOTGIDRAFT_155900"/>
<feature type="region of interest" description="Disordered" evidence="1">
    <location>
        <begin position="146"/>
        <end position="211"/>
    </location>
</feature>
<dbReference type="SUPFAM" id="SSF52266">
    <property type="entry name" value="SGNH hydrolase"/>
    <property type="match status" value="1"/>
</dbReference>
<evidence type="ECO:0000313" key="2">
    <source>
        <dbReference type="EMBL" id="ESO82863.1"/>
    </source>
</evidence>
<dbReference type="GeneID" id="20236874"/>
<protein>
    <recommendedName>
        <fullName evidence="4">SGNH hydrolase-type esterase domain-containing protein</fullName>
    </recommendedName>
</protein>
<dbReference type="RefSeq" id="XP_009066654.1">
    <property type="nucleotide sequence ID" value="XM_009068406.1"/>
</dbReference>
<proteinExistence type="predicted"/>
<name>V3YXS6_LOTGI</name>
<dbReference type="EMBL" id="KB203854">
    <property type="protein sequence ID" value="ESO82863.1"/>
    <property type="molecule type" value="Genomic_DNA"/>
</dbReference>